<protein>
    <recommendedName>
        <fullName evidence="5">DUF295 domain-containing protein</fullName>
    </recommendedName>
</protein>
<dbReference type="Proteomes" id="UP001190926">
    <property type="component" value="Unassembled WGS sequence"/>
</dbReference>
<dbReference type="Pfam" id="PF03478">
    <property type="entry name" value="Beta-prop_KIB1-4"/>
    <property type="match status" value="1"/>
</dbReference>
<keyword evidence="4" id="KW-1185">Reference proteome</keyword>
<feature type="domain" description="KIB1-4 beta-propeller" evidence="2">
    <location>
        <begin position="66"/>
        <end position="343"/>
    </location>
</feature>
<proteinExistence type="predicted"/>
<dbReference type="InterPro" id="IPR050942">
    <property type="entry name" value="F-box_BR-signaling"/>
</dbReference>
<sequence length="374" mass="43054">MADWSKLPYDIIHKVSTYLVVIEDFLAFSAVCNSWHSVYVAKQWHPRPQVPMLMFSDYENSSFRSFISLYRNKVYNLELPEVHGRRCWGSSLGWLLTIGDDLKIRLLNPFTRVSVSLPPKSSLQIHFGEILDWYDIIQKAFIFRNPCTSGRNEEDLVVLIIYGPLKQLALCRPGYSSWRSIKEANHAGFIDVACLKDQIFALRDMGTLVVVDIESLAVVDVNGQRHPQHVALSLLPQWDWEQLFLVESCGDLWIVYQYHCNSHRRYHSIESIEFLIYSFDFSKKQWIRLSSLGNRAVFVGDHCSVATCASDFLNCKGDCVYFVGARTEQRWPYSDVHVDLGVYSMVKGSCKRLGFGADAPKCYSFPLWVTPTLY</sequence>
<comment type="caution">
    <text evidence="3">The sequence shown here is derived from an EMBL/GenBank/DDBJ whole genome shotgun (WGS) entry which is preliminary data.</text>
</comment>
<dbReference type="InterPro" id="IPR005174">
    <property type="entry name" value="KIB1-4_b-propeller"/>
</dbReference>
<organism evidence="3 4">
    <name type="scientific">Perilla frutescens var. hirtella</name>
    <name type="common">Perilla citriodora</name>
    <name type="synonym">Perilla setoyensis</name>
    <dbReference type="NCBI Taxonomy" id="608512"/>
    <lineage>
        <taxon>Eukaryota</taxon>
        <taxon>Viridiplantae</taxon>
        <taxon>Streptophyta</taxon>
        <taxon>Embryophyta</taxon>
        <taxon>Tracheophyta</taxon>
        <taxon>Spermatophyta</taxon>
        <taxon>Magnoliopsida</taxon>
        <taxon>eudicotyledons</taxon>
        <taxon>Gunneridae</taxon>
        <taxon>Pentapetalae</taxon>
        <taxon>asterids</taxon>
        <taxon>lamiids</taxon>
        <taxon>Lamiales</taxon>
        <taxon>Lamiaceae</taxon>
        <taxon>Nepetoideae</taxon>
        <taxon>Elsholtzieae</taxon>
        <taxon>Perilla</taxon>
    </lineage>
</organism>
<feature type="domain" description="F-box" evidence="1">
    <location>
        <begin position="4"/>
        <end position="37"/>
    </location>
</feature>
<dbReference type="CDD" id="cd09917">
    <property type="entry name" value="F-box_SF"/>
    <property type="match status" value="1"/>
</dbReference>
<evidence type="ECO:0000313" key="3">
    <source>
        <dbReference type="EMBL" id="KAH6832557.1"/>
    </source>
</evidence>
<dbReference type="InterPro" id="IPR001810">
    <property type="entry name" value="F-box_dom"/>
</dbReference>
<dbReference type="AlphaFoldDB" id="A0AAD4PBC8"/>
<accession>A0AAD4PBC8</accession>
<evidence type="ECO:0000259" key="2">
    <source>
        <dbReference type="Pfam" id="PF03478"/>
    </source>
</evidence>
<reference evidence="3 4" key="1">
    <citation type="journal article" date="2021" name="Nat. Commun.">
        <title>Incipient diploidization of the medicinal plant Perilla within 10,000 years.</title>
        <authorList>
            <person name="Zhang Y."/>
            <person name="Shen Q."/>
            <person name="Leng L."/>
            <person name="Zhang D."/>
            <person name="Chen S."/>
            <person name="Shi Y."/>
            <person name="Ning Z."/>
            <person name="Chen S."/>
        </authorList>
    </citation>
    <scope>NUCLEOTIDE SEQUENCE [LARGE SCALE GENOMIC DNA]</scope>
    <source>
        <strain evidence="4">cv. PC099</strain>
    </source>
</reference>
<name>A0AAD4PBC8_PERFH</name>
<evidence type="ECO:0000313" key="4">
    <source>
        <dbReference type="Proteomes" id="UP001190926"/>
    </source>
</evidence>
<dbReference type="Gene3D" id="1.20.1280.50">
    <property type="match status" value="1"/>
</dbReference>
<dbReference type="PANTHER" id="PTHR44259">
    <property type="entry name" value="OS07G0183000 PROTEIN-RELATED"/>
    <property type="match status" value="1"/>
</dbReference>
<dbReference type="PANTHER" id="PTHR44259:SF108">
    <property type="entry name" value="F-BOX PROTEIN SKIP23-LIKE"/>
    <property type="match status" value="1"/>
</dbReference>
<evidence type="ECO:0000259" key="1">
    <source>
        <dbReference type="Pfam" id="PF00646"/>
    </source>
</evidence>
<gene>
    <name evidence="3" type="ORF">C2S53_008856</name>
</gene>
<evidence type="ECO:0008006" key="5">
    <source>
        <dbReference type="Google" id="ProtNLM"/>
    </source>
</evidence>
<dbReference type="EMBL" id="SDAM02000068">
    <property type="protein sequence ID" value="KAH6832557.1"/>
    <property type="molecule type" value="Genomic_DNA"/>
</dbReference>
<dbReference type="Pfam" id="PF00646">
    <property type="entry name" value="F-box"/>
    <property type="match status" value="1"/>
</dbReference>